<evidence type="ECO:0000256" key="1">
    <source>
        <dbReference type="SAM" id="SignalP"/>
    </source>
</evidence>
<reference evidence="2" key="1">
    <citation type="submission" date="2015-12" db="EMBL/GenBank/DDBJ databases">
        <title>De novo transcriptome assembly of four potential Pierce s Disease insect vectors from Arizona vineyards.</title>
        <authorList>
            <person name="Tassone E.E."/>
        </authorList>
    </citation>
    <scope>NUCLEOTIDE SEQUENCE</scope>
</reference>
<accession>A0A1B6CDB1</accession>
<dbReference type="EMBL" id="GEDC01025943">
    <property type="protein sequence ID" value="JAS11355.1"/>
    <property type="molecule type" value="Transcribed_RNA"/>
</dbReference>
<name>A0A1B6CDB1_9HEMI</name>
<protein>
    <submittedName>
        <fullName evidence="2">Uncharacterized protein</fullName>
    </submittedName>
</protein>
<keyword evidence="1" id="KW-0732">Signal</keyword>
<dbReference type="EMBL" id="GEDC01000651">
    <property type="protein sequence ID" value="JAS36647.1"/>
    <property type="molecule type" value="Transcribed_RNA"/>
</dbReference>
<gene>
    <name evidence="2" type="ORF">g.14978</name>
    <name evidence="3" type="ORF">g.14979</name>
</gene>
<proteinExistence type="predicted"/>
<sequence length="216" mass="25318">MFKITSIILLATVLAVGKALYVRQRHVRENQRHWHDVGNIGKADQYVGNIGRANRYLGNIGRAGRYMGNIGSAHRYMGNIEKEDTKYRSHLNIINGLEAQQQNEDILKQIYMERIKTEKMKSKLWKTFRKCSQFFKNIWECLRGKLVPIHNDDSMLNLESRADDIEEVSIIEEVTWPITTLAPELRSVEQLQFTNIPTQERKQRGSRQTQGQWFHF</sequence>
<evidence type="ECO:0000313" key="3">
    <source>
        <dbReference type="EMBL" id="JAS36647.1"/>
    </source>
</evidence>
<feature type="signal peptide" evidence="1">
    <location>
        <begin position="1"/>
        <end position="19"/>
    </location>
</feature>
<organism evidence="2">
    <name type="scientific">Clastoptera arizonana</name>
    <name type="common">Arizona spittle bug</name>
    <dbReference type="NCBI Taxonomy" id="38151"/>
    <lineage>
        <taxon>Eukaryota</taxon>
        <taxon>Metazoa</taxon>
        <taxon>Ecdysozoa</taxon>
        <taxon>Arthropoda</taxon>
        <taxon>Hexapoda</taxon>
        <taxon>Insecta</taxon>
        <taxon>Pterygota</taxon>
        <taxon>Neoptera</taxon>
        <taxon>Paraneoptera</taxon>
        <taxon>Hemiptera</taxon>
        <taxon>Auchenorrhyncha</taxon>
        <taxon>Cercopoidea</taxon>
        <taxon>Clastopteridae</taxon>
        <taxon>Clastoptera</taxon>
    </lineage>
</organism>
<dbReference type="AlphaFoldDB" id="A0A1B6CDB1"/>
<evidence type="ECO:0000313" key="2">
    <source>
        <dbReference type="EMBL" id="JAS11355.1"/>
    </source>
</evidence>
<feature type="chain" id="PRO_5008580320" evidence="1">
    <location>
        <begin position="20"/>
        <end position="216"/>
    </location>
</feature>